<organism evidence="1 2">
    <name type="scientific">Sporanaerobium hydrogeniformans</name>
    <dbReference type="NCBI Taxonomy" id="3072179"/>
    <lineage>
        <taxon>Bacteria</taxon>
        <taxon>Bacillati</taxon>
        <taxon>Bacillota</taxon>
        <taxon>Clostridia</taxon>
        <taxon>Lachnospirales</taxon>
        <taxon>Lachnospiraceae</taxon>
        <taxon>Sporanaerobium</taxon>
    </lineage>
</organism>
<comment type="caution">
    <text evidence="1">The sequence shown here is derived from an EMBL/GenBank/DDBJ whole genome shotgun (WGS) entry which is preliminary data.</text>
</comment>
<sequence>MRTTVIGLLLVVVQVLSTTIFQHLRIGNILPNFMIMIIVSFALLRGSTEGTLVGIAGGLLYDLSFGLLVGPTAIIYGGIGYIIGKLNRNFYRENFIIPFLCTLASNLVYSIFFTFGFMLRGKINFFFFFKSLIMPELIYTITLSLVVYQISYLINEKIEWHERKTRNIF</sequence>
<evidence type="ECO:0000313" key="2">
    <source>
        <dbReference type="Proteomes" id="UP000224460"/>
    </source>
</evidence>
<evidence type="ECO:0000313" key="1">
    <source>
        <dbReference type="EMBL" id="PHV71483.1"/>
    </source>
</evidence>
<dbReference type="EMBL" id="PEDL01000003">
    <property type="protein sequence ID" value="PHV71483.1"/>
    <property type="molecule type" value="Genomic_DNA"/>
</dbReference>
<reference evidence="1" key="1">
    <citation type="submission" date="2017-10" db="EMBL/GenBank/DDBJ databases">
        <title>Genome sequence of cellulolytic Lachnospiraceae bacterium XHS1971 isolated from hotspring sediment.</title>
        <authorList>
            <person name="Vasudevan G."/>
            <person name="Joshi A.J."/>
            <person name="Hivarkar S."/>
            <person name="Lanjekar V.B."/>
            <person name="Dhakephalkar P.K."/>
            <person name="Dagar S."/>
        </authorList>
    </citation>
    <scope>NUCLEOTIDE SEQUENCE</scope>
    <source>
        <strain evidence="1">XHS1971</strain>
    </source>
</reference>
<proteinExistence type="predicted"/>
<protein>
    <submittedName>
        <fullName evidence="1">Rod shape-determining protein MreD</fullName>
    </submittedName>
</protein>
<name>A0AC61DF55_9FIRM</name>
<gene>
    <name evidence="1" type="primary">mreD</name>
    <name evidence="1" type="ORF">CS063_05395</name>
</gene>
<accession>A0AC61DF55</accession>
<keyword evidence="2" id="KW-1185">Reference proteome</keyword>
<dbReference type="Proteomes" id="UP000224460">
    <property type="component" value="Unassembled WGS sequence"/>
</dbReference>